<dbReference type="AlphaFoldDB" id="A0A218YTH2"/>
<dbReference type="Proteomes" id="UP000242519">
    <property type="component" value="Unassembled WGS sequence"/>
</dbReference>
<proteinExistence type="predicted"/>
<feature type="region of interest" description="Disordered" evidence="1">
    <location>
        <begin position="73"/>
        <end position="103"/>
    </location>
</feature>
<dbReference type="EMBL" id="MZNU01000389">
    <property type="protein sequence ID" value="OWO98569.1"/>
    <property type="molecule type" value="Genomic_DNA"/>
</dbReference>
<protein>
    <submittedName>
        <fullName evidence="2">Uncharacterized protein</fullName>
    </submittedName>
</protein>
<gene>
    <name evidence="2" type="ORF">B2J93_2887</name>
</gene>
<accession>A0A218YTH2</accession>
<name>A0A218YTH2_9HELO</name>
<feature type="compositionally biased region" description="Polar residues" evidence="1">
    <location>
        <begin position="85"/>
        <end position="103"/>
    </location>
</feature>
<evidence type="ECO:0000313" key="2">
    <source>
        <dbReference type="EMBL" id="OWO98569.1"/>
    </source>
</evidence>
<reference evidence="2 3" key="1">
    <citation type="submission" date="2017-04" db="EMBL/GenBank/DDBJ databases">
        <title>Draft genome sequence of Marssonina coronaria NL1: causal agent of apple blotch.</title>
        <authorList>
            <person name="Cheng Q."/>
        </authorList>
    </citation>
    <scope>NUCLEOTIDE SEQUENCE [LARGE SCALE GENOMIC DNA]</scope>
    <source>
        <strain evidence="2 3">NL1</strain>
    </source>
</reference>
<dbReference type="InParanoid" id="A0A218YTH2"/>
<comment type="caution">
    <text evidence="2">The sequence shown here is derived from an EMBL/GenBank/DDBJ whole genome shotgun (WGS) entry which is preliminary data.</text>
</comment>
<sequence length="103" mass="10460">MAGLEDSEYLIGFAGGGTRTGLLGAVHKQTLNAAWNRTTTAPQLLGTGTSGDPVATPQVSNGIITTHHQDSAGWWGRADFPAAPTSATLPGPNSQNTKSAATS</sequence>
<evidence type="ECO:0000256" key="1">
    <source>
        <dbReference type="SAM" id="MobiDB-lite"/>
    </source>
</evidence>
<evidence type="ECO:0000313" key="3">
    <source>
        <dbReference type="Proteomes" id="UP000242519"/>
    </source>
</evidence>
<organism evidence="2 3">
    <name type="scientific">Diplocarpon coronariae</name>
    <dbReference type="NCBI Taxonomy" id="2795749"/>
    <lineage>
        <taxon>Eukaryota</taxon>
        <taxon>Fungi</taxon>
        <taxon>Dikarya</taxon>
        <taxon>Ascomycota</taxon>
        <taxon>Pezizomycotina</taxon>
        <taxon>Leotiomycetes</taxon>
        <taxon>Helotiales</taxon>
        <taxon>Drepanopezizaceae</taxon>
        <taxon>Diplocarpon</taxon>
    </lineage>
</organism>
<keyword evidence="3" id="KW-1185">Reference proteome</keyword>